<comment type="caution">
    <text evidence="8">The sequence shown here is derived from an EMBL/GenBank/DDBJ whole genome shotgun (WGS) entry which is preliminary data.</text>
</comment>
<evidence type="ECO:0000256" key="4">
    <source>
        <dbReference type="ARBA" id="ARBA00023163"/>
    </source>
</evidence>
<evidence type="ECO:0000313" key="9">
    <source>
        <dbReference type="Proteomes" id="UP000236290"/>
    </source>
</evidence>
<keyword evidence="2" id="KW-0805">Transcription regulation</keyword>
<accession>A0A2K0TG35</accession>
<evidence type="ECO:0000256" key="5">
    <source>
        <dbReference type="ARBA" id="ARBA00023242"/>
    </source>
</evidence>
<dbReference type="OrthoDB" id="2943660at2759"/>
<keyword evidence="3" id="KW-0238">DNA-binding</keyword>
<feature type="region of interest" description="Disordered" evidence="6">
    <location>
        <begin position="200"/>
        <end position="230"/>
    </location>
</feature>
<name>A0A2K0TG35_TRIHA</name>
<dbReference type="GO" id="GO:0045122">
    <property type="term" value="P:aflatoxin biosynthetic process"/>
    <property type="evidence" value="ECO:0007669"/>
    <property type="project" value="InterPro"/>
</dbReference>
<proteinExistence type="predicted"/>
<evidence type="ECO:0000256" key="3">
    <source>
        <dbReference type="ARBA" id="ARBA00023125"/>
    </source>
</evidence>
<dbReference type="GO" id="GO:0046872">
    <property type="term" value="F:metal ion binding"/>
    <property type="evidence" value="ECO:0007669"/>
    <property type="project" value="UniProtKB-KW"/>
</dbReference>
<organism evidence="8 9">
    <name type="scientific">Trichoderma harzianum</name>
    <name type="common">Hypocrea lixii</name>
    <dbReference type="NCBI Taxonomy" id="5544"/>
    <lineage>
        <taxon>Eukaryota</taxon>
        <taxon>Fungi</taxon>
        <taxon>Dikarya</taxon>
        <taxon>Ascomycota</taxon>
        <taxon>Pezizomycotina</taxon>
        <taxon>Sordariomycetes</taxon>
        <taxon>Hypocreomycetidae</taxon>
        <taxon>Hypocreales</taxon>
        <taxon>Hypocreaceae</taxon>
        <taxon>Trichoderma</taxon>
    </lineage>
</organism>
<dbReference type="EMBL" id="MTYI01000319">
    <property type="protein sequence ID" value="PNP44482.1"/>
    <property type="molecule type" value="Genomic_DNA"/>
</dbReference>
<feature type="compositionally biased region" description="Polar residues" evidence="6">
    <location>
        <begin position="200"/>
        <end position="221"/>
    </location>
</feature>
<feature type="domain" description="Aflatoxin regulatory protein" evidence="7">
    <location>
        <begin position="176"/>
        <end position="296"/>
    </location>
</feature>
<dbReference type="GO" id="GO:0005634">
    <property type="term" value="C:nucleus"/>
    <property type="evidence" value="ECO:0007669"/>
    <property type="project" value="InterPro"/>
</dbReference>
<dbReference type="Pfam" id="PF08493">
    <property type="entry name" value="AflR"/>
    <property type="match status" value="1"/>
</dbReference>
<evidence type="ECO:0000256" key="2">
    <source>
        <dbReference type="ARBA" id="ARBA00023015"/>
    </source>
</evidence>
<evidence type="ECO:0000256" key="6">
    <source>
        <dbReference type="SAM" id="MobiDB-lite"/>
    </source>
</evidence>
<evidence type="ECO:0000313" key="8">
    <source>
        <dbReference type="EMBL" id="PNP44482.1"/>
    </source>
</evidence>
<evidence type="ECO:0000259" key="7">
    <source>
        <dbReference type="Pfam" id="PF08493"/>
    </source>
</evidence>
<dbReference type="InterPro" id="IPR013700">
    <property type="entry name" value="AflR"/>
</dbReference>
<dbReference type="Proteomes" id="UP000236290">
    <property type="component" value="Unassembled WGS sequence"/>
</dbReference>
<protein>
    <recommendedName>
        <fullName evidence="7">Aflatoxin regulatory protein domain-containing protein</fullName>
    </recommendedName>
</protein>
<dbReference type="GO" id="GO:0006355">
    <property type="term" value="P:regulation of DNA-templated transcription"/>
    <property type="evidence" value="ECO:0007669"/>
    <property type="project" value="InterPro"/>
</dbReference>
<reference evidence="8 9" key="1">
    <citation type="submission" date="2017-02" db="EMBL/GenBank/DDBJ databases">
        <title>Genomes of Trichoderma spp. with biocontrol activity.</title>
        <authorList>
            <person name="Gardiner D."/>
            <person name="Kazan K."/>
            <person name="Vos C."/>
            <person name="Harvey P."/>
        </authorList>
    </citation>
    <scope>NUCLEOTIDE SEQUENCE [LARGE SCALE GENOMIC DNA]</scope>
    <source>
        <strain evidence="8 9">Tr1</strain>
    </source>
</reference>
<keyword evidence="4" id="KW-0804">Transcription</keyword>
<keyword evidence="5" id="KW-0539">Nucleus</keyword>
<dbReference type="AlphaFoldDB" id="A0A2K0TG35"/>
<dbReference type="GO" id="GO:0003677">
    <property type="term" value="F:DNA binding"/>
    <property type="evidence" value="ECO:0007669"/>
    <property type="project" value="UniProtKB-KW"/>
</dbReference>
<gene>
    <name evidence="8" type="ORF">THARTR1_11020</name>
</gene>
<sequence length="459" mass="50193">MPYERGVETSTASVTSVPGDTVTNMITNCDDCFESAHVSQNFMSKGLFNNETAAIDYSNIFSAFVEDRDSMSSGLVDTGSEMDRLGFFQHSPVSERYQLPFHDIASILMPIEDTTGFTPISESLSMADASSCSCCSSTGRSDSSSARFSSIDHSTVSLAAVSAEETSPADIPQTMTCQCLDQALQLLNKVSESSRTIPWSVDSHYSNQPSQAVSQTRSTTPDGDGSSVGFGVPETRSQWFHAVLSENREYLGAMDSILACPGTDEDNMLPTILCMILLKMLDRYSNVAGSCLLLSDNRSRDIAELGSNMSGYLIVETGPVASTIHRHTFITTEQEQMQHINYKDFTTSFDRGTSQSSNGEYLEHTTAHLVLGELHWVQRLLNQLVTRFESPDCYNANCSTQQSCGWERRQQPIPLPMEEPADPGLTSSFSAGTLGHMATNVQKRLTTLSTSIINQLHPS</sequence>
<keyword evidence="1" id="KW-0479">Metal-binding</keyword>
<evidence type="ECO:0000256" key="1">
    <source>
        <dbReference type="ARBA" id="ARBA00022723"/>
    </source>
</evidence>